<dbReference type="GO" id="GO:0016020">
    <property type="term" value="C:membrane"/>
    <property type="evidence" value="ECO:0007669"/>
    <property type="project" value="UniProtKB-SubCell"/>
</dbReference>
<dbReference type="GO" id="GO:0006511">
    <property type="term" value="P:ubiquitin-dependent protein catabolic process"/>
    <property type="evidence" value="ECO:0007669"/>
    <property type="project" value="TreeGrafter"/>
</dbReference>
<evidence type="ECO:0000256" key="7">
    <source>
        <dbReference type="ARBA" id="ARBA00022771"/>
    </source>
</evidence>
<evidence type="ECO:0000256" key="10">
    <source>
        <dbReference type="ARBA" id="ARBA00022989"/>
    </source>
</evidence>
<comment type="catalytic activity">
    <reaction evidence="1">
        <text>S-ubiquitinyl-[E2 ubiquitin-conjugating enzyme]-L-cysteine + [acceptor protein]-L-lysine = [E2 ubiquitin-conjugating enzyme]-L-cysteine + N(6)-ubiquitinyl-[acceptor protein]-L-lysine.</text>
        <dbReference type="EC" id="2.3.2.27"/>
    </reaction>
</comment>
<keyword evidence="10 14" id="KW-1133">Transmembrane helix</keyword>
<dbReference type="FunFam" id="3.30.40.10:FF:000648">
    <property type="entry name" value="RING finger domain protein, putative"/>
    <property type="match status" value="1"/>
</dbReference>
<evidence type="ECO:0000256" key="3">
    <source>
        <dbReference type="ARBA" id="ARBA00012483"/>
    </source>
</evidence>
<reference evidence="16 17" key="1">
    <citation type="submission" date="2015-11" db="EMBL/GenBank/DDBJ databases">
        <title>Aspergillus lentulus strain IFM 54703T.</title>
        <authorList>
            <person name="Kusuya Y."/>
            <person name="Sakai K."/>
            <person name="Kamei K."/>
            <person name="Takahashi H."/>
            <person name="Yaguchi T."/>
        </authorList>
    </citation>
    <scope>NUCLEOTIDE SEQUENCE [LARGE SCALE GENOMIC DNA]</scope>
    <source>
        <strain evidence="16 17">IFM 54703</strain>
    </source>
</reference>
<dbReference type="PANTHER" id="PTHR45977:SF4">
    <property type="entry name" value="RING-TYPE DOMAIN-CONTAINING PROTEIN"/>
    <property type="match status" value="1"/>
</dbReference>
<dbReference type="Pfam" id="PF13639">
    <property type="entry name" value="zf-RING_2"/>
    <property type="match status" value="1"/>
</dbReference>
<proteinExistence type="predicted"/>
<evidence type="ECO:0000256" key="5">
    <source>
        <dbReference type="ARBA" id="ARBA00022692"/>
    </source>
</evidence>
<dbReference type="AlphaFoldDB" id="A0AAN4PQZ0"/>
<comment type="subcellular location">
    <subcellularLocation>
        <location evidence="2">Membrane</location>
        <topology evidence="2">Multi-pass membrane protein</topology>
    </subcellularLocation>
</comment>
<evidence type="ECO:0000256" key="4">
    <source>
        <dbReference type="ARBA" id="ARBA00022679"/>
    </source>
</evidence>
<feature type="domain" description="RING-type" evidence="15">
    <location>
        <begin position="379"/>
        <end position="422"/>
    </location>
</feature>
<evidence type="ECO:0000256" key="11">
    <source>
        <dbReference type="ARBA" id="ARBA00023136"/>
    </source>
</evidence>
<evidence type="ECO:0000256" key="8">
    <source>
        <dbReference type="ARBA" id="ARBA00022786"/>
    </source>
</evidence>
<keyword evidence="4" id="KW-0808">Transferase</keyword>
<dbReference type="GO" id="GO:0008270">
    <property type="term" value="F:zinc ion binding"/>
    <property type="evidence" value="ECO:0007669"/>
    <property type="project" value="UniProtKB-KW"/>
</dbReference>
<evidence type="ECO:0000313" key="17">
    <source>
        <dbReference type="Proteomes" id="UP000051487"/>
    </source>
</evidence>
<comment type="caution">
    <text evidence="16">The sequence shown here is derived from an EMBL/GenBank/DDBJ whole genome shotgun (WGS) entry which is preliminary data.</text>
</comment>
<evidence type="ECO:0000313" key="16">
    <source>
        <dbReference type="EMBL" id="GAQ11322.1"/>
    </source>
</evidence>
<keyword evidence="11 14" id="KW-0472">Membrane</keyword>
<feature type="transmembrane region" description="Helical" evidence="14">
    <location>
        <begin position="226"/>
        <end position="251"/>
    </location>
</feature>
<feature type="region of interest" description="Disordered" evidence="13">
    <location>
        <begin position="303"/>
        <end position="330"/>
    </location>
</feature>
<keyword evidence="6" id="KW-0479">Metal-binding</keyword>
<name>A0AAN4PQZ0_ASPLE</name>
<dbReference type="InterPro" id="IPR013083">
    <property type="entry name" value="Znf_RING/FYVE/PHD"/>
</dbReference>
<evidence type="ECO:0000256" key="9">
    <source>
        <dbReference type="ARBA" id="ARBA00022833"/>
    </source>
</evidence>
<evidence type="ECO:0000256" key="2">
    <source>
        <dbReference type="ARBA" id="ARBA00004141"/>
    </source>
</evidence>
<keyword evidence="7 12" id="KW-0863">Zinc-finger</keyword>
<dbReference type="Gene3D" id="3.30.40.10">
    <property type="entry name" value="Zinc/RING finger domain, C3HC4 (zinc finger)"/>
    <property type="match status" value="1"/>
</dbReference>
<dbReference type="CDD" id="cd16473">
    <property type="entry name" value="RING-H2_RNF103"/>
    <property type="match status" value="1"/>
</dbReference>
<gene>
    <name evidence="16" type="ORF">ALT_8643</name>
</gene>
<evidence type="ECO:0000256" key="1">
    <source>
        <dbReference type="ARBA" id="ARBA00000900"/>
    </source>
</evidence>
<evidence type="ECO:0000256" key="6">
    <source>
        <dbReference type="ARBA" id="ARBA00022723"/>
    </source>
</evidence>
<dbReference type="InterPro" id="IPR001841">
    <property type="entry name" value="Znf_RING"/>
</dbReference>
<dbReference type="Proteomes" id="UP000051487">
    <property type="component" value="Unassembled WGS sequence"/>
</dbReference>
<keyword evidence="9" id="KW-0862">Zinc</keyword>
<evidence type="ECO:0000256" key="13">
    <source>
        <dbReference type="SAM" id="MobiDB-lite"/>
    </source>
</evidence>
<dbReference type="GO" id="GO:0016567">
    <property type="term" value="P:protein ubiquitination"/>
    <property type="evidence" value="ECO:0007669"/>
    <property type="project" value="TreeGrafter"/>
</dbReference>
<dbReference type="PROSITE" id="PS50089">
    <property type="entry name" value="ZF_RING_2"/>
    <property type="match status" value="1"/>
</dbReference>
<evidence type="ECO:0000256" key="14">
    <source>
        <dbReference type="SAM" id="Phobius"/>
    </source>
</evidence>
<dbReference type="SMART" id="SM00184">
    <property type="entry name" value="RING"/>
    <property type="match status" value="1"/>
</dbReference>
<protein>
    <recommendedName>
        <fullName evidence="3">RING-type E3 ubiquitin transferase</fullName>
        <ecNumber evidence="3">2.3.2.27</ecNumber>
    </recommendedName>
</protein>
<dbReference type="SUPFAM" id="SSF57850">
    <property type="entry name" value="RING/U-box"/>
    <property type="match status" value="1"/>
</dbReference>
<keyword evidence="8" id="KW-0833">Ubl conjugation pathway</keyword>
<dbReference type="EC" id="2.3.2.27" evidence="3"/>
<evidence type="ECO:0000256" key="12">
    <source>
        <dbReference type="PROSITE-ProRule" id="PRU00175"/>
    </source>
</evidence>
<dbReference type="PANTHER" id="PTHR45977">
    <property type="entry name" value="TARGET OF ERK KINASE MPK-1"/>
    <property type="match status" value="1"/>
</dbReference>
<accession>A0AAN4PQZ0</accession>
<dbReference type="EMBL" id="BCLY01000016">
    <property type="protein sequence ID" value="GAQ11322.1"/>
    <property type="molecule type" value="Genomic_DNA"/>
</dbReference>
<keyword evidence="5 14" id="KW-0812">Transmembrane</keyword>
<dbReference type="GO" id="GO:0061630">
    <property type="term" value="F:ubiquitin protein ligase activity"/>
    <property type="evidence" value="ECO:0007669"/>
    <property type="project" value="UniProtKB-EC"/>
</dbReference>
<evidence type="ECO:0000259" key="15">
    <source>
        <dbReference type="PROSITE" id="PS50089"/>
    </source>
</evidence>
<organism evidence="16 17">
    <name type="scientific">Aspergillus lentulus</name>
    <dbReference type="NCBI Taxonomy" id="293939"/>
    <lineage>
        <taxon>Eukaryota</taxon>
        <taxon>Fungi</taxon>
        <taxon>Dikarya</taxon>
        <taxon>Ascomycota</taxon>
        <taxon>Pezizomycotina</taxon>
        <taxon>Eurotiomycetes</taxon>
        <taxon>Eurotiomycetidae</taxon>
        <taxon>Eurotiales</taxon>
        <taxon>Aspergillaceae</taxon>
        <taxon>Aspergillus</taxon>
        <taxon>Aspergillus subgen. Fumigati</taxon>
    </lineage>
</organism>
<sequence length="449" mass="49482">MPLFLCNIRLYLCRPIASHGSDVFRRIWESNECNSSNQLLDGTIQTLSTQNAPDKGPVRGLLFVPSLNPQDPCNNATASLVPSNSTRHSHVAPLNFPNIGLAPWVSIDCTHSFLNASQQQGVEALIFFLPSTNDLKPPVPEDSIWNLGDNGAWKSQNNYPVFAIPGPAGETLMQQLSWYSDNATLVGFDTDSNLNESSALAQDQHGIVRLFAIIDYAEDHRNMPSLWGFILAILGMVLVLSIIILLCYQFVQKRRRLALERRISAGEADIENFGLHQIRVSREVLDQIPTYVYPSVNIPSKASVRGSPSQTQITLARADDTSSIPSVDHKEPRLVYKETEMQASSSTIRLPETAITCESSRPPSARECSDSASRSQPTCAICLDDFVSGTTIVRELPCGHIFHPSCIDVSLTQISSLCPLCKKSVLPAESYTTSADDMVVHRDYVVTEH</sequence>